<reference evidence="8 9" key="1">
    <citation type="submission" date="2017-03" db="EMBL/GenBank/DDBJ databases">
        <authorList>
            <person name="Afonso C.L."/>
            <person name="Miller P.J."/>
            <person name="Scott M.A."/>
            <person name="Spackman E."/>
            <person name="Goraichik I."/>
            <person name="Dimitrov K.M."/>
            <person name="Suarez D.L."/>
            <person name="Swayne D.E."/>
        </authorList>
    </citation>
    <scope>NUCLEOTIDE SEQUENCE [LARGE SCALE GENOMIC DNA]</scope>
    <source>
        <strain evidence="8 9">CECT 7680</strain>
    </source>
</reference>
<dbReference type="PANTHER" id="PTHR33841">
    <property type="entry name" value="DNA METHYLTRANSFERASE YEEA-RELATED"/>
    <property type="match status" value="1"/>
</dbReference>
<dbReference type="Proteomes" id="UP000193409">
    <property type="component" value="Unassembled WGS sequence"/>
</dbReference>
<gene>
    <name evidence="8" type="ORF">PSA7680_00770</name>
</gene>
<evidence type="ECO:0000256" key="3">
    <source>
        <dbReference type="ARBA" id="ARBA00022679"/>
    </source>
</evidence>
<dbReference type="EMBL" id="FWFQ01000003">
    <property type="protein sequence ID" value="SLN20836.1"/>
    <property type="molecule type" value="Genomic_DNA"/>
</dbReference>
<evidence type="ECO:0000259" key="7">
    <source>
        <dbReference type="Pfam" id="PF07669"/>
    </source>
</evidence>
<keyword evidence="2 8" id="KW-0489">Methyltransferase</keyword>
<dbReference type="GO" id="GO:0006304">
    <property type="term" value="P:DNA modification"/>
    <property type="evidence" value="ECO:0007669"/>
    <property type="project" value="InterPro"/>
</dbReference>
<comment type="catalytic activity">
    <reaction evidence="5">
        <text>a 2'-deoxyadenosine in DNA + S-adenosyl-L-methionine = an N(6)-methyl-2'-deoxyadenosine in DNA + S-adenosyl-L-homocysteine + H(+)</text>
        <dbReference type="Rhea" id="RHEA:15197"/>
        <dbReference type="Rhea" id="RHEA-COMP:12418"/>
        <dbReference type="Rhea" id="RHEA-COMP:12419"/>
        <dbReference type="ChEBI" id="CHEBI:15378"/>
        <dbReference type="ChEBI" id="CHEBI:57856"/>
        <dbReference type="ChEBI" id="CHEBI:59789"/>
        <dbReference type="ChEBI" id="CHEBI:90615"/>
        <dbReference type="ChEBI" id="CHEBI:90616"/>
        <dbReference type="EC" id="2.1.1.72"/>
    </reaction>
</comment>
<feature type="domain" description="Type II methyltransferase M.TaqI-like" evidence="7">
    <location>
        <begin position="102"/>
        <end position="281"/>
    </location>
</feature>
<feature type="coiled-coil region" evidence="6">
    <location>
        <begin position="75"/>
        <end position="102"/>
    </location>
</feature>
<evidence type="ECO:0000256" key="5">
    <source>
        <dbReference type="ARBA" id="ARBA00047942"/>
    </source>
</evidence>
<dbReference type="GO" id="GO:0032259">
    <property type="term" value="P:methylation"/>
    <property type="evidence" value="ECO:0007669"/>
    <property type="project" value="UniProtKB-KW"/>
</dbReference>
<evidence type="ECO:0000313" key="9">
    <source>
        <dbReference type="Proteomes" id="UP000193409"/>
    </source>
</evidence>
<keyword evidence="4" id="KW-0949">S-adenosyl-L-methionine</keyword>
<protein>
    <recommendedName>
        <fullName evidence="1">site-specific DNA-methyltransferase (adenine-specific)</fullName>
        <ecNumber evidence="1">2.1.1.72</ecNumber>
    </recommendedName>
</protein>
<dbReference type="PRINTS" id="PR00507">
    <property type="entry name" value="N12N6MTFRASE"/>
</dbReference>
<dbReference type="Gene3D" id="3.40.50.150">
    <property type="entry name" value="Vaccinia Virus protein VP39"/>
    <property type="match status" value="1"/>
</dbReference>
<keyword evidence="6" id="KW-0175">Coiled coil</keyword>
<dbReference type="RefSeq" id="WP_217808319.1">
    <property type="nucleotide sequence ID" value="NZ_FWFQ01000003.1"/>
</dbReference>
<dbReference type="InterPro" id="IPR011639">
    <property type="entry name" value="MethylTrfase_TaqI-like_dom"/>
</dbReference>
<sequence>MSLQASFALRGRNPDVLTCIANLSNDEVFTPPEFANRMLDTLAEAWAADNGGANLWADSSVRFLDPCTKSGVFLREITRRLVKGLEDEIPDLQQRVDHILTKQVFGIGITRLTAMLARRSVYCSKHATGPHSIARGFESDDGNIWFERTEHTWVGGRCNFCGASETTLERGEGLETHAYAFIHTDDTKARMAELFGGDMHFDVIIGNPPYQLDDGGHGTSAAPIYQKFVEQAKRLAPRYLTMVIPSRWFAGGKGLDDFREAMLSDKSLRSIDDFLSAADVFPGVGLKGGVCYFLWDRDHPGLCRVSTHFKDWPVSTAVRPLREEGTDIFIRFNEGVSILRKVIARETGQDRVLALPEERRFVRLVSSRKPFGLETKFKGRAARRTDRDLLVYQNGGTGFVTREEIGAGLELIDKWKLFVG</sequence>
<dbReference type="InterPro" id="IPR002052">
    <property type="entry name" value="DNA_methylase_N6_adenine_CS"/>
</dbReference>
<dbReference type="PANTHER" id="PTHR33841:SF1">
    <property type="entry name" value="DNA METHYLTRANSFERASE A"/>
    <property type="match status" value="1"/>
</dbReference>
<dbReference type="InterPro" id="IPR050953">
    <property type="entry name" value="N4_N6_ade-DNA_methylase"/>
</dbReference>
<keyword evidence="9" id="KW-1185">Reference proteome</keyword>
<dbReference type="InterPro" id="IPR029063">
    <property type="entry name" value="SAM-dependent_MTases_sf"/>
</dbReference>
<evidence type="ECO:0000256" key="6">
    <source>
        <dbReference type="SAM" id="Coils"/>
    </source>
</evidence>
<dbReference type="SUPFAM" id="SSF53335">
    <property type="entry name" value="S-adenosyl-L-methionine-dependent methyltransferases"/>
    <property type="match status" value="1"/>
</dbReference>
<dbReference type="PROSITE" id="PS00092">
    <property type="entry name" value="N6_MTASE"/>
    <property type="match status" value="1"/>
</dbReference>
<dbReference type="GO" id="GO:0003676">
    <property type="term" value="F:nucleic acid binding"/>
    <property type="evidence" value="ECO:0007669"/>
    <property type="project" value="InterPro"/>
</dbReference>
<dbReference type="EC" id="2.1.1.72" evidence="1"/>
<evidence type="ECO:0000256" key="2">
    <source>
        <dbReference type="ARBA" id="ARBA00022603"/>
    </source>
</evidence>
<name>A0A1Y5RMW9_9RHOB</name>
<dbReference type="GO" id="GO:0009007">
    <property type="term" value="F:site-specific DNA-methyltransferase (adenine-specific) activity"/>
    <property type="evidence" value="ECO:0007669"/>
    <property type="project" value="UniProtKB-EC"/>
</dbReference>
<keyword evidence="3" id="KW-0808">Transferase</keyword>
<evidence type="ECO:0000313" key="8">
    <source>
        <dbReference type="EMBL" id="SLN20836.1"/>
    </source>
</evidence>
<accession>A0A1Y5RMW9</accession>
<organism evidence="8 9">
    <name type="scientific">Pseudoruegeria aquimaris</name>
    <dbReference type="NCBI Taxonomy" id="393663"/>
    <lineage>
        <taxon>Bacteria</taxon>
        <taxon>Pseudomonadati</taxon>
        <taxon>Pseudomonadota</taxon>
        <taxon>Alphaproteobacteria</taxon>
        <taxon>Rhodobacterales</taxon>
        <taxon>Roseobacteraceae</taxon>
        <taxon>Pseudoruegeria</taxon>
    </lineage>
</organism>
<dbReference type="AlphaFoldDB" id="A0A1Y5RMW9"/>
<proteinExistence type="predicted"/>
<dbReference type="Pfam" id="PF07669">
    <property type="entry name" value="Eco57I"/>
    <property type="match status" value="1"/>
</dbReference>
<evidence type="ECO:0000256" key="1">
    <source>
        <dbReference type="ARBA" id="ARBA00011900"/>
    </source>
</evidence>
<evidence type="ECO:0000256" key="4">
    <source>
        <dbReference type="ARBA" id="ARBA00022691"/>
    </source>
</evidence>